<comment type="subcellular location">
    <subcellularLocation>
        <location evidence="1">Cell projection</location>
        <location evidence="1">Cilium</location>
    </subcellularLocation>
</comment>
<dbReference type="Pfam" id="PF10234">
    <property type="entry name" value="Cluap1"/>
    <property type="match status" value="1"/>
</dbReference>
<dbReference type="PANTHER" id="PTHR21547:SF0">
    <property type="entry name" value="CLUSTERIN-ASSOCIATED PROTEIN 1"/>
    <property type="match status" value="1"/>
</dbReference>
<evidence type="ECO:0000313" key="10">
    <source>
        <dbReference type="EMBL" id="KFD67331.1"/>
    </source>
</evidence>
<evidence type="ECO:0000313" key="11">
    <source>
        <dbReference type="Proteomes" id="UP000030764"/>
    </source>
</evidence>
<feature type="coiled-coil region" evidence="7">
    <location>
        <begin position="226"/>
        <end position="337"/>
    </location>
</feature>
<dbReference type="AlphaFoldDB" id="A0A085M9V0"/>
<evidence type="ECO:0000256" key="4">
    <source>
        <dbReference type="ARBA" id="ARBA00023054"/>
    </source>
</evidence>
<dbReference type="GO" id="GO:0005815">
    <property type="term" value="C:microtubule organizing center"/>
    <property type="evidence" value="ECO:0007669"/>
    <property type="project" value="TreeGrafter"/>
</dbReference>
<evidence type="ECO:0000313" key="9">
    <source>
        <dbReference type="EMBL" id="KFD53996.1"/>
    </source>
</evidence>
<evidence type="ECO:0008006" key="12">
    <source>
        <dbReference type="Google" id="ProtNLM"/>
    </source>
</evidence>
<dbReference type="InterPro" id="IPR019366">
    <property type="entry name" value="Clusterin-associated_protein-1"/>
</dbReference>
<feature type="compositionally biased region" description="Low complexity" evidence="8">
    <location>
        <begin position="371"/>
        <end position="386"/>
    </location>
</feature>
<comment type="similarity">
    <text evidence="2">Belongs to the CLUAP1 family.</text>
</comment>
<dbReference type="Proteomes" id="UP000030764">
    <property type="component" value="Unassembled WGS sequence"/>
</dbReference>
<feature type="region of interest" description="Disordered" evidence="8">
    <location>
        <begin position="368"/>
        <end position="406"/>
    </location>
</feature>
<dbReference type="Proteomes" id="UP000030758">
    <property type="component" value="Unassembled WGS sequence"/>
</dbReference>
<gene>
    <name evidence="9" type="ORF">M513_05015</name>
    <name evidence="10" type="ORF">M514_05015</name>
</gene>
<dbReference type="EMBL" id="KL363211">
    <property type="protein sequence ID" value="KFD53996.1"/>
    <property type="molecule type" value="Genomic_DNA"/>
</dbReference>
<sequence length="406" mass="46548">LLTTHRGCRKCRPPLPSNECALFIPSLLAALCVASRECLTRNSEKLTEFMLADLKSMLEALNYPNSLSFGSYRSPNFSLTAEILRWLCECYGDDHDLPKDISTEKNRALFIKAAALYMYRQTGMKLNPRKMYQANRNAIKELLRIVTPLYQAYRTLSVSGFQRDDDANSRFSNLNNSLQEKLAELPKQRTTMSELTEISATIYDLLSQDAEAREYRSNAMAKQMDITELEALLKQAHIAMQEEIKETDRILQSVASDEQAIDNKIIKKQAEIDRLKKRLEQLQSVRPAYMDEYESLESQHQVLYDLYVQKFRNLVYLRSLLMNLEAAETEMSSWEENKIVKPLTPLQQPEEADVLQIRKTEMKPKMFGSITVSSSSEESVTESTNSDSEEEDVLLTDIKSSKKDAV</sequence>
<keyword evidence="6" id="KW-0966">Cell projection</keyword>
<feature type="non-terminal residue" evidence="9">
    <location>
        <position position="1"/>
    </location>
</feature>
<evidence type="ECO:0000256" key="5">
    <source>
        <dbReference type="ARBA" id="ARBA00023069"/>
    </source>
</evidence>
<name>A0A085M9V0_9BILA</name>
<protein>
    <recommendedName>
        <fullName evidence="12">Clusterin-associated protein 1</fullName>
    </recommendedName>
</protein>
<evidence type="ECO:0000256" key="2">
    <source>
        <dbReference type="ARBA" id="ARBA00008340"/>
    </source>
</evidence>
<dbReference type="GO" id="GO:0030992">
    <property type="term" value="C:intraciliary transport particle B"/>
    <property type="evidence" value="ECO:0007669"/>
    <property type="project" value="TreeGrafter"/>
</dbReference>
<evidence type="ECO:0000256" key="6">
    <source>
        <dbReference type="ARBA" id="ARBA00023273"/>
    </source>
</evidence>
<accession>A0A085M9V0</accession>
<keyword evidence="11" id="KW-1185">Reference proteome</keyword>
<keyword evidence="5" id="KW-0969">Cilium</keyword>
<reference evidence="9 11" key="1">
    <citation type="journal article" date="2014" name="Nat. Genet.">
        <title>Genome and transcriptome of the porcine whipworm Trichuris suis.</title>
        <authorList>
            <person name="Jex A.R."/>
            <person name="Nejsum P."/>
            <person name="Schwarz E.M."/>
            <person name="Hu L."/>
            <person name="Young N.D."/>
            <person name="Hall R.S."/>
            <person name="Korhonen P.K."/>
            <person name="Liao S."/>
            <person name="Thamsborg S."/>
            <person name="Xia J."/>
            <person name="Xu P."/>
            <person name="Wang S."/>
            <person name="Scheerlinck J.P."/>
            <person name="Hofmann A."/>
            <person name="Sternberg P.W."/>
            <person name="Wang J."/>
            <person name="Gasser R.B."/>
        </authorList>
    </citation>
    <scope>NUCLEOTIDE SEQUENCE [LARGE SCALE GENOMIC DNA]</scope>
    <source>
        <strain evidence="10">DCEP-RM93F</strain>
        <strain evidence="9">DCEP-RM93M</strain>
    </source>
</reference>
<evidence type="ECO:0000256" key="7">
    <source>
        <dbReference type="SAM" id="Coils"/>
    </source>
</evidence>
<dbReference type="PANTHER" id="PTHR21547">
    <property type="entry name" value="CLUSTERIN ASSOCIATED PROTEIN 1"/>
    <property type="match status" value="1"/>
</dbReference>
<dbReference type="GO" id="GO:0005929">
    <property type="term" value="C:cilium"/>
    <property type="evidence" value="ECO:0007669"/>
    <property type="project" value="UniProtKB-SubCell"/>
</dbReference>
<proteinExistence type="inferred from homology"/>
<organism evidence="9 11">
    <name type="scientific">Trichuris suis</name>
    <name type="common">pig whipworm</name>
    <dbReference type="NCBI Taxonomy" id="68888"/>
    <lineage>
        <taxon>Eukaryota</taxon>
        <taxon>Metazoa</taxon>
        <taxon>Ecdysozoa</taxon>
        <taxon>Nematoda</taxon>
        <taxon>Enoplea</taxon>
        <taxon>Dorylaimia</taxon>
        <taxon>Trichinellida</taxon>
        <taxon>Trichuridae</taxon>
        <taxon>Trichuris</taxon>
    </lineage>
</organism>
<evidence type="ECO:0000256" key="8">
    <source>
        <dbReference type="SAM" id="MobiDB-lite"/>
    </source>
</evidence>
<dbReference type="EMBL" id="KL367516">
    <property type="protein sequence ID" value="KFD67331.1"/>
    <property type="molecule type" value="Genomic_DNA"/>
</dbReference>
<keyword evidence="3" id="KW-0970">Cilium biogenesis/degradation</keyword>
<dbReference type="GO" id="GO:0060271">
    <property type="term" value="P:cilium assembly"/>
    <property type="evidence" value="ECO:0007669"/>
    <property type="project" value="TreeGrafter"/>
</dbReference>
<evidence type="ECO:0000256" key="3">
    <source>
        <dbReference type="ARBA" id="ARBA00022794"/>
    </source>
</evidence>
<evidence type="ECO:0000256" key="1">
    <source>
        <dbReference type="ARBA" id="ARBA00004138"/>
    </source>
</evidence>
<keyword evidence="4 7" id="KW-0175">Coiled coil</keyword>